<feature type="non-terminal residue" evidence="4">
    <location>
        <position position="75"/>
    </location>
</feature>
<keyword evidence="1" id="KW-0479">Metal-binding</keyword>
<dbReference type="EMBL" id="UINC01170091">
    <property type="protein sequence ID" value="SVD73961.1"/>
    <property type="molecule type" value="Genomic_DNA"/>
</dbReference>
<organism evidence="4">
    <name type="scientific">marine metagenome</name>
    <dbReference type="NCBI Taxonomy" id="408172"/>
    <lineage>
        <taxon>unclassified sequences</taxon>
        <taxon>metagenomes</taxon>
        <taxon>ecological metagenomes</taxon>
    </lineage>
</organism>
<evidence type="ECO:0000256" key="1">
    <source>
        <dbReference type="ARBA" id="ARBA00022723"/>
    </source>
</evidence>
<feature type="region of interest" description="Disordered" evidence="2">
    <location>
        <begin position="42"/>
        <end position="75"/>
    </location>
</feature>
<feature type="domain" description="LapB rubredoxin metal binding" evidence="3">
    <location>
        <begin position="10"/>
        <end position="36"/>
    </location>
</feature>
<evidence type="ECO:0000259" key="3">
    <source>
        <dbReference type="Pfam" id="PF18073"/>
    </source>
</evidence>
<evidence type="ECO:0000313" key="4">
    <source>
        <dbReference type="EMBL" id="SVD73961.1"/>
    </source>
</evidence>
<dbReference type="AlphaFoldDB" id="A0A382XU00"/>
<accession>A0A382XU00</accession>
<evidence type="ECO:0000256" key="2">
    <source>
        <dbReference type="SAM" id="MobiDB-lite"/>
    </source>
</evidence>
<dbReference type="GO" id="GO:0046872">
    <property type="term" value="F:metal ion binding"/>
    <property type="evidence" value="ECO:0007669"/>
    <property type="project" value="UniProtKB-KW"/>
</dbReference>
<dbReference type="InterPro" id="IPR041166">
    <property type="entry name" value="Rubredoxin_2"/>
</dbReference>
<gene>
    <name evidence="4" type="ORF">METZ01_LOCUS426815</name>
</gene>
<dbReference type="Pfam" id="PF18073">
    <property type="entry name" value="Zn_ribbon_LapB"/>
    <property type="match status" value="1"/>
</dbReference>
<feature type="compositionally biased region" description="Basic and acidic residues" evidence="2">
    <location>
        <begin position="65"/>
        <end position="75"/>
    </location>
</feature>
<reference evidence="4" key="1">
    <citation type="submission" date="2018-05" db="EMBL/GenBank/DDBJ databases">
        <authorList>
            <person name="Lanie J.A."/>
            <person name="Ng W.-L."/>
            <person name="Kazmierczak K.M."/>
            <person name="Andrzejewski T.M."/>
            <person name="Davidsen T.M."/>
            <person name="Wayne K.J."/>
            <person name="Tettelin H."/>
            <person name="Glass J.I."/>
            <person name="Rusch D."/>
            <person name="Podicherti R."/>
            <person name="Tsui H.-C.T."/>
            <person name="Winkler M.E."/>
        </authorList>
    </citation>
    <scope>NUCLEOTIDE SEQUENCE</scope>
</reference>
<feature type="compositionally biased region" description="Polar residues" evidence="2">
    <location>
        <begin position="42"/>
        <end position="53"/>
    </location>
</feature>
<proteinExistence type="predicted"/>
<protein>
    <recommendedName>
        <fullName evidence="3">LapB rubredoxin metal binding domain-containing protein</fullName>
    </recommendedName>
</protein>
<name>A0A382XU00_9ZZZZ</name>
<sequence>MAKSRPEAMYVCNHCSARSHKWVGQCATCGSWNSLDQMSSTAIRSTRGGQRDTQGPRVLSEIEAADDKRYQTGLT</sequence>